<dbReference type="AlphaFoldDB" id="I7GIZ1"/>
<dbReference type="EMBL" id="AB173702">
    <property type="protein sequence ID" value="BAE90764.1"/>
    <property type="molecule type" value="mRNA"/>
</dbReference>
<proteinExistence type="evidence at transcript level"/>
<feature type="compositionally biased region" description="Low complexity" evidence="1">
    <location>
        <begin position="16"/>
        <end position="29"/>
    </location>
</feature>
<feature type="region of interest" description="Disordered" evidence="1">
    <location>
        <begin position="1"/>
        <end position="29"/>
    </location>
</feature>
<protein>
    <submittedName>
        <fullName evidence="2">Macaca fascicularis brain cDNA clone: QflA-23809, similar to human nuclear receptor subfamily 1, group D, member 1 (NR1D1), mRNA, RefSeq: NM_021724.1</fullName>
    </submittedName>
</protein>
<organism evidence="2">
    <name type="scientific">Macaca fascicularis</name>
    <name type="common">Crab-eating macaque</name>
    <name type="synonym">Cynomolgus monkey</name>
    <dbReference type="NCBI Taxonomy" id="9541"/>
    <lineage>
        <taxon>Eukaryota</taxon>
        <taxon>Metazoa</taxon>
        <taxon>Chordata</taxon>
        <taxon>Craniata</taxon>
        <taxon>Vertebrata</taxon>
        <taxon>Euteleostomi</taxon>
        <taxon>Mammalia</taxon>
        <taxon>Eutheria</taxon>
        <taxon>Euarchontoglires</taxon>
        <taxon>Primates</taxon>
        <taxon>Haplorrhini</taxon>
        <taxon>Catarrhini</taxon>
        <taxon>Cercopithecidae</taxon>
        <taxon>Cercopithecinae</taxon>
        <taxon>Macaca</taxon>
    </lineage>
</organism>
<reference evidence="2" key="1">
    <citation type="journal article" date="2007" name="PLoS Biol.">
        <title>Rate of evolution in brain-expressed genes in humans and other primates.</title>
        <authorList>
            <person name="Wang H.-Y."/>
            <person name="Chien H.-C."/>
            <person name="Osada N."/>
            <person name="Hashimoto K."/>
            <person name="Sugano S."/>
            <person name="Gojobori T."/>
            <person name="Chou C.-K."/>
            <person name="Tsai S.-F."/>
            <person name="Wu C.-I."/>
            <person name="Shen C.-K.J."/>
        </authorList>
    </citation>
    <scope>NUCLEOTIDE SEQUENCE</scope>
</reference>
<evidence type="ECO:0000256" key="1">
    <source>
        <dbReference type="SAM" id="MobiDB-lite"/>
    </source>
</evidence>
<accession>I7GIZ1</accession>
<sequence length="64" mass="6840">MVCARPPPPTLPPGLPALHTTAATSPTATGTVYAPPTCMQPQKARHLPTIPGRVTPRMFCWHVL</sequence>
<name>I7GIZ1_MACFA</name>
<feature type="compositionally biased region" description="Pro residues" evidence="1">
    <location>
        <begin position="1"/>
        <end position="15"/>
    </location>
</feature>
<keyword evidence="2" id="KW-0675">Receptor</keyword>
<evidence type="ECO:0000313" key="2">
    <source>
        <dbReference type="EMBL" id="BAE90764.1"/>
    </source>
</evidence>